<name>A0A6G5QID5_9BACT</name>
<evidence type="ECO:0000256" key="3">
    <source>
        <dbReference type="ARBA" id="ARBA00022801"/>
    </source>
</evidence>
<dbReference type="InterPro" id="IPR023485">
    <property type="entry name" value="Ptyr_pPase"/>
</dbReference>
<protein>
    <recommendedName>
        <fullName evidence="2">protein-tyrosine-phosphatase</fullName>
        <ecNumber evidence="2">3.1.3.48</ecNumber>
    </recommendedName>
</protein>
<dbReference type="InterPro" id="IPR036196">
    <property type="entry name" value="Ptyr_pPase_sf"/>
</dbReference>
<dbReference type="Proteomes" id="UP000503264">
    <property type="component" value="Chromosome"/>
</dbReference>
<dbReference type="PANTHER" id="PTHR11717:SF7">
    <property type="entry name" value="LOW MOLECULAR WEIGHT PHOSPHOTYROSINE PROTEIN PHOSPHATASE"/>
    <property type="match status" value="1"/>
</dbReference>
<dbReference type="EMBL" id="CP012542">
    <property type="protein sequence ID" value="QCD45369.1"/>
    <property type="molecule type" value="Genomic_DNA"/>
</dbReference>
<feature type="active site" description="Proton donor" evidence="5">
    <location>
        <position position="122"/>
    </location>
</feature>
<evidence type="ECO:0000313" key="8">
    <source>
        <dbReference type="Proteomes" id="UP000503264"/>
    </source>
</evidence>
<dbReference type="AlphaFoldDB" id="A0A6G5QID5"/>
<evidence type="ECO:0000256" key="5">
    <source>
        <dbReference type="PIRSR" id="PIRSR617867-1"/>
    </source>
</evidence>
<accession>A0A6G5QID5</accession>
<proteinExistence type="inferred from homology"/>
<comment type="similarity">
    <text evidence="1">Belongs to the low molecular weight phosphotyrosine protein phosphatase family.</text>
</comment>
<dbReference type="SMART" id="SM00226">
    <property type="entry name" value="LMWPc"/>
    <property type="match status" value="1"/>
</dbReference>
<dbReference type="PRINTS" id="PR00719">
    <property type="entry name" value="LMWPTPASE"/>
</dbReference>
<keyword evidence="3" id="KW-0378">Hydrolase</keyword>
<keyword evidence="4" id="KW-0904">Protein phosphatase</keyword>
<reference evidence="7 8" key="1">
    <citation type="submission" date="2016-07" db="EMBL/GenBank/DDBJ databases">
        <title>Comparative genomics of the Campylobacter concisus group.</title>
        <authorList>
            <person name="Miller W.G."/>
            <person name="Yee E."/>
            <person name="Chapman M.H."/>
            <person name="Huynh S."/>
            <person name="Bono J.L."/>
            <person name="On S.L.W."/>
            <person name="StLeger J."/>
            <person name="Foster G."/>
            <person name="Parker C.T."/>
        </authorList>
    </citation>
    <scope>NUCLEOTIDE SEQUENCE [LARGE SCALE GENOMIC DNA]</scope>
    <source>
        <strain evidence="7 8">CCUG 21559</strain>
    </source>
</reference>
<gene>
    <name evidence="7" type="ORF">CMUC_1619</name>
</gene>
<dbReference type="Gene3D" id="3.40.50.2300">
    <property type="match status" value="1"/>
</dbReference>
<feature type="active site" description="Nucleophile" evidence="5">
    <location>
        <position position="8"/>
    </location>
</feature>
<evidence type="ECO:0000256" key="4">
    <source>
        <dbReference type="ARBA" id="ARBA00022912"/>
    </source>
</evidence>
<sequence>MIKVLFVCHGNICRSTMAESVFTHIVKKRGLSDKFQINSAATSTDEIGSPPHFGTANKLKSLEIPLVPHRAVQITNQDFKDYDYIIAMDTQNIKNLAKFTGFDAQKTFKLLSFAGLDKDIADPWYSGDFDKTYDDIMLGLEGFLKELKFIF</sequence>
<organism evidence="7 8">
    <name type="scientific">Campylobacter mucosalis CCUG 21559</name>
    <dbReference type="NCBI Taxonomy" id="1032067"/>
    <lineage>
        <taxon>Bacteria</taxon>
        <taxon>Pseudomonadati</taxon>
        <taxon>Campylobacterota</taxon>
        <taxon>Epsilonproteobacteria</taxon>
        <taxon>Campylobacterales</taxon>
        <taxon>Campylobacteraceae</taxon>
        <taxon>Campylobacter</taxon>
    </lineage>
</organism>
<evidence type="ECO:0000256" key="1">
    <source>
        <dbReference type="ARBA" id="ARBA00011063"/>
    </source>
</evidence>
<dbReference type="EC" id="3.1.3.48" evidence="2"/>
<dbReference type="GO" id="GO:0004725">
    <property type="term" value="F:protein tyrosine phosphatase activity"/>
    <property type="evidence" value="ECO:0007669"/>
    <property type="project" value="UniProtKB-EC"/>
</dbReference>
<evidence type="ECO:0000256" key="2">
    <source>
        <dbReference type="ARBA" id="ARBA00013064"/>
    </source>
</evidence>
<dbReference type="PANTHER" id="PTHR11717">
    <property type="entry name" value="LOW MOLECULAR WEIGHT PROTEIN TYROSINE PHOSPHATASE"/>
    <property type="match status" value="1"/>
</dbReference>
<dbReference type="SUPFAM" id="SSF52788">
    <property type="entry name" value="Phosphotyrosine protein phosphatases I"/>
    <property type="match status" value="1"/>
</dbReference>
<feature type="active site" evidence="5">
    <location>
        <position position="14"/>
    </location>
</feature>
<dbReference type="InterPro" id="IPR050438">
    <property type="entry name" value="LMW_PTPase"/>
</dbReference>
<evidence type="ECO:0000313" key="7">
    <source>
        <dbReference type="EMBL" id="QCD45369.1"/>
    </source>
</evidence>
<feature type="domain" description="Phosphotyrosine protein phosphatase I" evidence="6">
    <location>
        <begin position="2"/>
        <end position="146"/>
    </location>
</feature>
<dbReference type="Pfam" id="PF01451">
    <property type="entry name" value="LMWPc"/>
    <property type="match status" value="1"/>
</dbReference>
<evidence type="ECO:0000259" key="6">
    <source>
        <dbReference type="SMART" id="SM00226"/>
    </source>
</evidence>
<dbReference type="InterPro" id="IPR017867">
    <property type="entry name" value="Tyr_phospatase_low_mol_wt"/>
</dbReference>
<keyword evidence="8" id="KW-1185">Reference proteome</keyword>
<dbReference type="RefSeq" id="WP_171994122.1">
    <property type="nucleotide sequence ID" value="NZ_CP012542.1"/>
</dbReference>
<dbReference type="CDD" id="cd16343">
    <property type="entry name" value="LMWPTP"/>
    <property type="match status" value="1"/>
</dbReference>